<keyword evidence="1" id="KW-0175">Coiled coil</keyword>
<organism evidence="3 4">
    <name type="scientific">Porites lobata</name>
    <dbReference type="NCBI Taxonomy" id="104759"/>
    <lineage>
        <taxon>Eukaryota</taxon>
        <taxon>Metazoa</taxon>
        <taxon>Cnidaria</taxon>
        <taxon>Anthozoa</taxon>
        <taxon>Hexacorallia</taxon>
        <taxon>Scleractinia</taxon>
        <taxon>Fungiina</taxon>
        <taxon>Poritidae</taxon>
        <taxon>Porites</taxon>
    </lineage>
</organism>
<proteinExistence type="predicted"/>
<evidence type="ECO:0000256" key="1">
    <source>
        <dbReference type="SAM" id="Coils"/>
    </source>
</evidence>
<evidence type="ECO:0000313" key="3">
    <source>
        <dbReference type="EMBL" id="CAH3172868.1"/>
    </source>
</evidence>
<reference evidence="3 4" key="1">
    <citation type="submission" date="2022-05" db="EMBL/GenBank/DDBJ databases">
        <authorList>
            <consortium name="Genoscope - CEA"/>
            <person name="William W."/>
        </authorList>
    </citation>
    <scope>NUCLEOTIDE SEQUENCE [LARGE SCALE GENOMIC DNA]</scope>
</reference>
<sequence length="208" mass="23084">PGNSPSLHLLNLQIEKQQLELRLLELEAQSRARQLVSSSPAANKPRNIPSLETVRGGVNSGKSQGQLDHNTLIPSPQQALMTHHLMSLMRLASKYDWEALLSFHAAVLDRIESGLASWGDDFSEIEHFNITESNRLQSKPATSPAFHAAGFRNNNGRARTYCREWNRTGTCSNPSHQEGVEHICEYCKLKDHTIGSCPTRPPPPTTAD</sequence>
<dbReference type="Proteomes" id="UP001159405">
    <property type="component" value="Unassembled WGS sequence"/>
</dbReference>
<name>A0ABN8R0M5_9CNID</name>
<protein>
    <submittedName>
        <fullName evidence="3">Uncharacterized protein</fullName>
    </submittedName>
</protein>
<dbReference type="EMBL" id="CALNXK010000176">
    <property type="protein sequence ID" value="CAH3172868.1"/>
    <property type="molecule type" value="Genomic_DNA"/>
</dbReference>
<feature type="coiled-coil region" evidence="1">
    <location>
        <begin position="7"/>
        <end position="34"/>
    </location>
</feature>
<evidence type="ECO:0000313" key="4">
    <source>
        <dbReference type="Proteomes" id="UP001159405"/>
    </source>
</evidence>
<evidence type="ECO:0000256" key="2">
    <source>
        <dbReference type="SAM" id="MobiDB-lite"/>
    </source>
</evidence>
<accession>A0ABN8R0M5</accession>
<feature type="non-terminal residue" evidence="3">
    <location>
        <position position="1"/>
    </location>
</feature>
<feature type="region of interest" description="Disordered" evidence="2">
    <location>
        <begin position="34"/>
        <end position="67"/>
    </location>
</feature>
<comment type="caution">
    <text evidence="3">The sequence shown here is derived from an EMBL/GenBank/DDBJ whole genome shotgun (WGS) entry which is preliminary data.</text>
</comment>
<keyword evidence="4" id="KW-1185">Reference proteome</keyword>
<gene>
    <name evidence="3" type="ORF">PLOB_00013300</name>
</gene>